<organism evidence="1 2">
    <name type="scientific">Neisseria gonorrhoeae (strain NCCP11945)</name>
    <dbReference type="NCBI Taxonomy" id="521006"/>
    <lineage>
        <taxon>Bacteria</taxon>
        <taxon>Pseudomonadati</taxon>
        <taxon>Pseudomonadota</taxon>
        <taxon>Betaproteobacteria</taxon>
        <taxon>Neisseriales</taxon>
        <taxon>Neisseriaceae</taxon>
        <taxon>Neisseria</taxon>
    </lineage>
</organism>
<reference evidence="1 2" key="1">
    <citation type="journal article" date="2008" name="J. Bacteriol.">
        <title>Complete genome sequence of Neisseria gonorrhoeae NCCP11945.</title>
        <authorList>
            <person name="Chung G.T."/>
            <person name="Yoo J.S."/>
            <person name="Oh H.B."/>
            <person name="Lee Y.S."/>
            <person name="Cha S.H."/>
            <person name="Kim S.J."/>
            <person name="Yoo C.K."/>
        </authorList>
    </citation>
    <scope>NUCLEOTIDE SEQUENCE [LARGE SCALE GENOMIC DNA]</scope>
    <source>
        <strain evidence="1 2">NCCP11945</strain>
    </source>
</reference>
<evidence type="ECO:0000313" key="2">
    <source>
        <dbReference type="Proteomes" id="UP000002564"/>
    </source>
</evidence>
<sequence length="46" mass="5366">MTCFRAISNGLRVSFATASDILLPFRKKIFRGVHFAHYYNQFPDKT</sequence>
<dbReference type="EMBL" id="CP001050">
    <property type="protein sequence ID" value="ACF29413.1"/>
    <property type="molecule type" value="Genomic_DNA"/>
</dbReference>
<evidence type="ECO:0000313" key="1">
    <source>
        <dbReference type="EMBL" id="ACF29413.1"/>
    </source>
</evidence>
<dbReference type="AlphaFoldDB" id="B4RKS2"/>
<accession>B4RKS2</accession>
<name>B4RKS2_NEIG2</name>
<gene>
    <name evidence="1" type="ordered locus">NGK_0732</name>
</gene>
<dbReference type="HOGENOM" id="CLU_3186213_0_0_4"/>
<dbReference type="KEGG" id="ngk:NGK_0732"/>
<dbReference type="Proteomes" id="UP000002564">
    <property type="component" value="Chromosome"/>
</dbReference>
<protein>
    <submittedName>
        <fullName evidence="1">Uncharacterized protein</fullName>
    </submittedName>
</protein>
<proteinExistence type="predicted"/>